<keyword evidence="2" id="KW-0472">Membrane</keyword>
<feature type="transmembrane region" description="Helical" evidence="2">
    <location>
        <begin position="155"/>
        <end position="175"/>
    </location>
</feature>
<proteinExistence type="predicted"/>
<reference evidence="4" key="1">
    <citation type="journal article" date="2019" name="Int. J. Syst. Evol. Microbiol.">
        <title>The Global Catalogue of Microorganisms (GCM) 10K type strain sequencing project: providing services to taxonomists for standard genome sequencing and annotation.</title>
        <authorList>
            <consortium name="The Broad Institute Genomics Platform"/>
            <consortium name="The Broad Institute Genome Sequencing Center for Infectious Disease"/>
            <person name="Wu L."/>
            <person name="Ma J."/>
        </authorList>
    </citation>
    <scope>NUCLEOTIDE SEQUENCE [LARGE SCALE GENOMIC DNA]</scope>
    <source>
        <strain evidence="4">JCM 14307</strain>
    </source>
</reference>
<feature type="region of interest" description="Disordered" evidence="1">
    <location>
        <begin position="1"/>
        <end position="121"/>
    </location>
</feature>
<gene>
    <name evidence="3" type="ORF">GCM10009745_21540</name>
</gene>
<organism evidence="3 4">
    <name type="scientific">Kribbella yunnanensis</name>
    <dbReference type="NCBI Taxonomy" id="190194"/>
    <lineage>
        <taxon>Bacteria</taxon>
        <taxon>Bacillati</taxon>
        <taxon>Actinomycetota</taxon>
        <taxon>Actinomycetes</taxon>
        <taxon>Propionibacteriales</taxon>
        <taxon>Kribbellaceae</taxon>
        <taxon>Kribbella</taxon>
    </lineage>
</organism>
<protein>
    <recommendedName>
        <fullName evidence="5">DUF4446 family protein</fullName>
    </recommendedName>
</protein>
<keyword evidence="4" id="KW-1185">Reference proteome</keyword>
<keyword evidence="2" id="KW-0812">Transmembrane</keyword>
<evidence type="ECO:0008006" key="5">
    <source>
        <dbReference type="Google" id="ProtNLM"/>
    </source>
</evidence>
<dbReference type="EMBL" id="BAAANF010000007">
    <property type="protein sequence ID" value="GAA1677761.1"/>
    <property type="molecule type" value="Genomic_DNA"/>
</dbReference>
<accession>A0ABP4SUZ7</accession>
<feature type="compositionally biased region" description="Low complexity" evidence="1">
    <location>
        <begin position="30"/>
        <end position="58"/>
    </location>
</feature>
<evidence type="ECO:0000313" key="3">
    <source>
        <dbReference type="EMBL" id="GAA1677761.1"/>
    </source>
</evidence>
<sequence>MSDPTTPSDPGSQESPESGAATPAPPAPDATPASKAPAAPATTTPTTPSAPDAPAASKEQPPADSSAPKPTTAETTAAEKPAAEDSTPDKSPAADKPAPTTPSAAPTTAVPGGAASKVDAGKDAAGGSVAEAGAGAAAVVPEGEKKVRFYRRGPFVTVAGALVVLLVLAVLGYVWGLGPLNRLNTARGITPPAKLAGLDRVTDADIRNQLQLDQTRQALSRINNGKQATVEAYGNLDGDRLFVVIALRGKVDIAKTVADSGASPDKVKKIGQATCVETTGNLPTQCYRGSNTLTVIAQSANEGITVDQVAPVAVEAFHAMK</sequence>
<feature type="compositionally biased region" description="Low complexity" evidence="1">
    <location>
        <begin position="89"/>
        <end position="115"/>
    </location>
</feature>
<keyword evidence="2" id="KW-1133">Transmembrane helix</keyword>
<feature type="compositionally biased region" description="Polar residues" evidence="1">
    <location>
        <begin position="1"/>
        <end position="16"/>
    </location>
</feature>
<dbReference type="Proteomes" id="UP001500280">
    <property type="component" value="Unassembled WGS sequence"/>
</dbReference>
<evidence type="ECO:0000256" key="1">
    <source>
        <dbReference type="SAM" id="MobiDB-lite"/>
    </source>
</evidence>
<dbReference type="PRINTS" id="PR01217">
    <property type="entry name" value="PRICHEXTENSN"/>
</dbReference>
<comment type="caution">
    <text evidence="3">The sequence shown here is derived from an EMBL/GenBank/DDBJ whole genome shotgun (WGS) entry which is preliminary data.</text>
</comment>
<evidence type="ECO:0000313" key="4">
    <source>
        <dbReference type="Proteomes" id="UP001500280"/>
    </source>
</evidence>
<dbReference type="RefSeq" id="WP_344149011.1">
    <property type="nucleotide sequence ID" value="NZ_BAAANF010000007.1"/>
</dbReference>
<feature type="compositionally biased region" description="Low complexity" evidence="1">
    <location>
        <begin position="67"/>
        <end position="80"/>
    </location>
</feature>
<evidence type="ECO:0000256" key="2">
    <source>
        <dbReference type="SAM" id="Phobius"/>
    </source>
</evidence>
<name>A0ABP4SUZ7_9ACTN</name>